<evidence type="ECO:0000313" key="2">
    <source>
        <dbReference type="Proteomes" id="UP000095283"/>
    </source>
</evidence>
<feature type="compositionally biased region" description="Polar residues" evidence="1">
    <location>
        <begin position="13"/>
        <end position="41"/>
    </location>
</feature>
<dbReference type="WBParaSite" id="Hba_11490">
    <property type="protein sequence ID" value="Hba_11490"/>
    <property type="gene ID" value="Hba_11490"/>
</dbReference>
<reference evidence="3" key="1">
    <citation type="submission" date="2016-11" db="UniProtKB">
        <authorList>
            <consortium name="WormBaseParasite"/>
        </authorList>
    </citation>
    <scope>IDENTIFICATION</scope>
</reference>
<sequence length="41" mass="4491">MVYIPKIRLVKSSEPNPNKSRNSLPTRPQQGPDSPNASTAN</sequence>
<proteinExistence type="predicted"/>
<evidence type="ECO:0000256" key="1">
    <source>
        <dbReference type="SAM" id="MobiDB-lite"/>
    </source>
</evidence>
<protein>
    <submittedName>
        <fullName evidence="3">Uncharacterized protein</fullName>
    </submittedName>
</protein>
<name>A0A1I7X258_HETBA</name>
<organism evidence="2 3">
    <name type="scientific">Heterorhabditis bacteriophora</name>
    <name type="common">Entomopathogenic nematode worm</name>
    <dbReference type="NCBI Taxonomy" id="37862"/>
    <lineage>
        <taxon>Eukaryota</taxon>
        <taxon>Metazoa</taxon>
        <taxon>Ecdysozoa</taxon>
        <taxon>Nematoda</taxon>
        <taxon>Chromadorea</taxon>
        <taxon>Rhabditida</taxon>
        <taxon>Rhabditina</taxon>
        <taxon>Rhabditomorpha</taxon>
        <taxon>Strongyloidea</taxon>
        <taxon>Heterorhabditidae</taxon>
        <taxon>Heterorhabditis</taxon>
    </lineage>
</organism>
<dbReference type="AlphaFoldDB" id="A0A1I7X258"/>
<accession>A0A1I7X258</accession>
<keyword evidence="2" id="KW-1185">Reference proteome</keyword>
<evidence type="ECO:0000313" key="3">
    <source>
        <dbReference type="WBParaSite" id="Hba_11490"/>
    </source>
</evidence>
<dbReference type="Proteomes" id="UP000095283">
    <property type="component" value="Unplaced"/>
</dbReference>
<feature type="region of interest" description="Disordered" evidence="1">
    <location>
        <begin position="1"/>
        <end position="41"/>
    </location>
</feature>